<gene>
    <name evidence="7" type="ORF">BJ992_003547</name>
</gene>
<proteinExistence type="predicted"/>
<dbReference type="InterPro" id="IPR008271">
    <property type="entry name" value="Ser/Thr_kinase_AS"/>
</dbReference>
<dbReference type="CDD" id="cd14014">
    <property type="entry name" value="STKc_PknB_like"/>
    <property type="match status" value="1"/>
</dbReference>
<name>A0A7X0IF75_9ACTN</name>
<dbReference type="AlphaFoldDB" id="A0A7X0IF75"/>
<dbReference type="Gene3D" id="1.10.510.10">
    <property type="entry name" value="Transferase(Phosphotransferase) domain 1"/>
    <property type="match status" value="1"/>
</dbReference>
<protein>
    <submittedName>
        <fullName evidence="7">Serine/threonine protein kinase</fullName>
    </submittedName>
</protein>
<evidence type="ECO:0000256" key="1">
    <source>
        <dbReference type="ARBA" id="ARBA00022679"/>
    </source>
</evidence>
<feature type="domain" description="Protein kinase" evidence="6">
    <location>
        <begin position="17"/>
        <end position="268"/>
    </location>
</feature>
<evidence type="ECO:0000256" key="3">
    <source>
        <dbReference type="ARBA" id="ARBA00022777"/>
    </source>
</evidence>
<keyword evidence="4" id="KW-0067">ATP-binding</keyword>
<comment type="caution">
    <text evidence="7">The sequence shown here is derived from an EMBL/GenBank/DDBJ whole genome shotgun (WGS) entry which is preliminary data.</text>
</comment>
<feature type="region of interest" description="Disordered" evidence="5">
    <location>
        <begin position="258"/>
        <end position="417"/>
    </location>
</feature>
<evidence type="ECO:0000256" key="4">
    <source>
        <dbReference type="ARBA" id="ARBA00022840"/>
    </source>
</evidence>
<dbReference type="InterPro" id="IPR000719">
    <property type="entry name" value="Prot_kinase_dom"/>
</dbReference>
<keyword evidence="2" id="KW-0547">Nucleotide-binding</keyword>
<dbReference type="GO" id="GO:0004674">
    <property type="term" value="F:protein serine/threonine kinase activity"/>
    <property type="evidence" value="ECO:0007669"/>
    <property type="project" value="UniProtKB-KW"/>
</dbReference>
<dbReference type="Gene3D" id="3.30.200.20">
    <property type="entry name" value="Phosphorylase Kinase, domain 1"/>
    <property type="match status" value="1"/>
</dbReference>
<keyword evidence="7" id="KW-0723">Serine/threonine-protein kinase</keyword>
<keyword evidence="8" id="KW-1185">Reference proteome</keyword>
<evidence type="ECO:0000259" key="6">
    <source>
        <dbReference type="PROSITE" id="PS50011"/>
    </source>
</evidence>
<keyword evidence="1" id="KW-0808">Transferase</keyword>
<dbReference type="RefSeq" id="WP_184982368.1">
    <property type="nucleotide sequence ID" value="NZ_JACHIU010000001.1"/>
</dbReference>
<dbReference type="InterPro" id="IPR011009">
    <property type="entry name" value="Kinase-like_dom_sf"/>
</dbReference>
<dbReference type="GO" id="GO:0005524">
    <property type="term" value="F:ATP binding"/>
    <property type="evidence" value="ECO:0007669"/>
    <property type="project" value="UniProtKB-KW"/>
</dbReference>
<evidence type="ECO:0000256" key="2">
    <source>
        <dbReference type="ARBA" id="ARBA00022741"/>
    </source>
</evidence>
<dbReference type="PANTHER" id="PTHR43289:SF34">
    <property type="entry name" value="SERINE_THREONINE-PROTEIN KINASE YBDM-RELATED"/>
    <property type="match status" value="1"/>
</dbReference>
<dbReference type="SUPFAM" id="SSF56112">
    <property type="entry name" value="Protein kinase-like (PK-like)"/>
    <property type="match status" value="1"/>
</dbReference>
<dbReference type="PROSITE" id="PS50011">
    <property type="entry name" value="PROTEIN_KINASE_DOM"/>
    <property type="match status" value="1"/>
</dbReference>
<dbReference type="Proteomes" id="UP000555564">
    <property type="component" value="Unassembled WGS sequence"/>
</dbReference>
<keyword evidence="3 7" id="KW-0418">Kinase</keyword>
<feature type="compositionally biased region" description="Pro residues" evidence="5">
    <location>
        <begin position="281"/>
        <end position="306"/>
    </location>
</feature>
<feature type="compositionally biased region" description="Low complexity" evidence="5">
    <location>
        <begin position="384"/>
        <end position="416"/>
    </location>
</feature>
<evidence type="ECO:0000313" key="8">
    <source>
        <dbReference type="Proteomes" id="UP000555564"/>
    </source>
</evidence>
<organism evidence="7 8">
    <name type="scientific">Sphaerisporangium rubeum</name>
    <dbReference type="NCBI Taxonomy" id="321317"/>
    <lineage>
        <taxon>Bacteria</taxon>
        <taxon>Bacillati</taxon>
        <taxon>Actinomycetota</taxon>
        <taxon>Actinomycetes</taxon>
        <taxon>Streptosporangiales</taxon>
        <taxon>Streptosporangiaceae</taxon>
        <taxon>Sphaerisporangium</taxon>
    </lineage>
</organism>
<dbReference type="PANTHER" id="PTHR43289">
    <property type="entry name" value="MITOGEN-ACTIVATED PROTEIN KINASE KINASE KINASE 20-RELATED"/>
    <property type="match status" value="1"/>
</dbReference>
<dbReference type="SMART" id="SM00220">
    <property type="entry name" value="S_TKc"/>
    <property type="match status" value="1"/>
</dbReference>
<accession>A0A7X0IF75</accession>
<dbReference type="EMBL" id="JACHIU010000001">
    <property type="protein sequence ID" value="MBB6474116.1"/>
    <property type="molecule type" value="Genomic_DNA"/>
</dbReference>
<feature type="compositionally biased region" description="Low complexity" evidence="5">
    <location>
        <begin position="265"/>
        <end position="280"/>
    </location>
</feature>
<sequence length="661" mass="67084">MRPRALGPSDPERIGGYRLTGTLGEGGQGVVYLAEGPSGVRVAVKVLRDVDAESHRRFLREADTARRVAPFCTARVLDAGTADGRPYVVSEYIPGPSLAETVTSDGPRTGSGLQRLAVATLTALAAIHRAGVVHRDVKPANVILGPEGPVVIDFGIARDLGQGTTSTGLVGTPAYVSPELLAGHTPGTASDVFSWAATMVYAATGRTAFRGGNLTALLYAISTADPDLTGVPADLHPLLSASLAKDPTARPSATTLLRELTGDDTPLTTGPSLPATTLTPSPAPTGHPDPAAPPPHPGPAALPGPGPTARLTPSDRGHTTRFTESAPGPTAQFTGSAPGPTAQFTGSGPGPTAQFTESGPGRTSPVAPSGSGHTAPGPGPIAPVAPSGSAGTAPLDAATGPPASGAAPAVAGPRGPSARRRRLLWPAAAVVAAVLVTAVVLVVRPPWGTGPAAGKLLYADDFSERGNWDGYTFAPDAADDSRTTHGYEIDRGVYSIHADTTDPHGAAFSPVPPKGSATPERDVLIAVTARLKEGSASPGVLGLTCRWDEDVPHGYAFTLGLDGTARITRTTSGERLDVIPPAKLSPPAPGTDVRLQARCARSGTGVALTFWVDGSEALDAVDTEPPPETANSQVGLLTQVPEAGGGDLTVSFDDFTVHLPA</sequence>
<dbReference type="Pfam" id="PF00069">
    <property type="entry name" value="Pkinase"/>
    <property type="match status" value="1"/>
</dbReference>
<evidence type="ECO:0000313" key="7">
    <source>
        <dbReference type="EMBL" id="MBB6474116.1"/>
    </source>
</evidence>
<reference evidence="7 8" key="1">
    <citation type="submission" date="2020-08" db="EMBL/GenBank/DDBJ databases">
        <title>Sequencing the genomes of 1000 actinobacteria strains.</title>
        <authorList>
            <person name="Klenk H.-P."/>
        </authorList>
    </citation>
    <scope>NUCLEOTIDE SEQUENCE [LARGE SCALE GENOMIC DNA]</scope>
    <source>
        <strain evidence="7 8">DSM 44936</strain>
    </source>
</reference>
<dbReference type="PROSITE" id="PS00108">
    <property type="entry name" value="PROTEIN_KINASE_ST"/>
    <property type="match status" value="1"/>
</dbReference>
<evidence type="ECO:0000256" key="5">
    <source>
        <dbReference type="SAM" id="MobiDB-lite"/>
    </source>
</evidence>
<dbReference type="Gene3D" id="2.60.120.560">
    <property type="entry name" value="Exo-inulinase, domain 1"/>
    <property type="match status" value="1"/>
</dbReference>